<dbReference type="InterPro" id="IPR011059">
    <property type="entry name" value="Metal-dep_hydrolase_composite"/>
</dbReference>
<dbReference type="PANTHER" id="PTHR22642">
    <property type="entry name" value="IMIDAZOLONEPROPIONASE"/>
    <property type="match status" value="1"/>
</dbReference>
<organism evidence="2 3">
    <name type="scientific">Crossiella cryophila</name>
    <dbReference type="NCBI Taxonomy" id="43355"/>
    <lineage>
        <taxon>Bacteria</taxon>
        <taxon>Bacillati</taxon>
        <taxon>Actinomycetota</taxon>
        <taxon>Actinomycetes</taxon>
        <taxon>Pseudonocardiales</taxon>
        <taxon>Pseudonocardiaceae</taxon>
        <taxon>Crossiella</taxon>
    </lineage>
</organism>
<keyword evidence="2" id="KW-0378">Hydrolase</keyword>
<dbReference type="Proteomes" id="UP000533598">
    <property type="component" value="Unassembled WGS sequence"/>
</dbReference>
<dbReference type="PANTHER" id="PTHR22642:SF21">
    <property type="entry name" value="PERIPLASMIC PROTEIN"/>
    <property type="match status" value="1"/>
</dbReference>
<dbReference type="CDD" id="cd01300">
    <property type="entry name" value="YtcJ_like"/>
    <property type="match status" value="1"/>
</dbReference>
<dbReference type="PROSITE" id="PS51318">
    <property type="entry name" value="TAT"/>
    <property type="match status" value="1"/>
</dbReference>
<dbReference type="GO" id="GO:0016810">
    <property type="term" value="F:hydrolase activity, acting on carbon-nitrogen (but not peptide) bonds"/>
    <property type="evidence" value="ECO:0007669"/>
    <property type="project" value="InterPro"/>
</dbReference>
<dbReference type="RefSeq" id="WP_185008929.1">
    <property type="nucleotide sequence ID" value="NZ_BAAAUI010000034.1"/>
</dbReference>
<dbReference type="Gene3D" id="2.30.40.10">
    <property type="entry name" value="Urease, subunit C, domain 1"/>
    <property type="match status" value="1"/>
</dbReference>
<reference evidence="2 3" key="1">
    <citation type="submission" date="2020-08" db="EMBL/GenBank/DDBJ databases">
        <title>Sequencing the genomes of 1000 actinobacteria strains.</title>
        <authorList>
            <person name="Klenk H.-P."/>
        </authorList>
    </citation>
    <scope>NUCLEOTIDE SEQUENCE [LARGE SCALE GENOMIC DNA]</scope>
    <source>
        <strain evidence="2 3">DSM 44230</strain>
    </source>
</reference>
<dbReference type="AlphaFoldDB" id="A0A7W7CIM3"/>
<dbReference type="EMBL" id="JACHMH010000001">
    <property type="protein sequence ID" value="MBB4681972.1"/>
    <property type="molecule type" value="Genomic_DNA"/>
</dbReference>
<evidence type="ECO:0000259" key="1">
    <source>
        <dbReference type="Pfam" id="PF07969"/>
    </source>
</evidence>
<keyword evidence="3" id="KW-1185">Reference proteome</keyword>
<accession>A0A7W7CIM3</accession>
<evidence type="ECO:0000313" key="3">
    <source>
        <dbReference type="Proteomes" id="UP000533598"/>
    </source>
</evidence>
<evidence type="ECO:0000313" key="2">
    <source>
        <dbReference type="EMBL" id="MBB4681972.1"/>
    </source>
</evidence>
<dbReference type="InterPro" id="IPR006311">
    <property type="entry name" value="TAT_signal"/>
</dbReference>
<dbReference type="SUPFAM" id="SSF51338">
    <property type="entry name" value="Composite domain of metallo-dependent hydrolases"/>
    <property type="match status" value="1"/>
</dbReference>
<dbReference type="InterPro" id="IPR013108">
    <property type="entry name" value="Amidohydro_3"/>
</dbReference>
<proteinExistence type="predicted"/>
<dbReference type="Gene3D" id="3.20.20.140">
    <property type="entry name" value="Metal-dependent hydrolases"/>
    <property type="match status" value="1"/>
</dbReference>
<dbReference type="InterPro" id="IPR033932">
    <property type="entry name" value="YtcJ-like"/>
</dbReference>
<protein>
    <submittedName>
        <fullName evidence="2">Putative amidohydrolase YtcJ</fullName>
    </submittedName>
</protein>
<sequence>MSEHELTRRQALTAGLGVAAAVTLASTLGPATASARPAPGAPADLVLRNGKITTLDPNRPRAGALAIRDGRVLAVGADAATHIGPRTRVLDLRGRRVVPGLNDSHTHITRQGLSYTNELSLAGVRSVADALRILRAEAARTPAGQWIRVVGGFSQFQFAEQRLPTLAELNAAVPDTPVFLLHLYDRALLNQTALRVLGFDKNTPEPPGSQIQRDAAGNPTGLLIANPNATLLYATLAKLPKLDPDSQYRSTRAYLRHLNVRGVTSANDAGGGGQRFPEDYSVVDRLHAENRLTVRIGYHVFTQQPGAELADYQRMAKLTHPGAGDDFLRMIGAGELLVYSASDYETFFQPRPDLPATMESELAKVLEFLAGQRWPFRLHATYDESISRFLDVIERVHTPGTRFVLDHAETISPRNIDRVAALGGGIAIQHRLAFQGEAFAQRYGAAATRDALPVNRMLRAGIPVGLGTDATRVASDNVWQALHWLHTGRTVGGHTVLGPDSRLSREDALRRLTVGSAWFTGEQQVKGSLAPGKLADLAVLSEDYLTVPAPRIPAITSVLTVVGGRIVYGAAEHAAFDPGLG</sequence>
<name>A0A7W7CIM3_9PSEU</name>
<dbReference type="SUPFAM" id="SSF51556">
    <property type="entry name" value="Metallo-dependent hydrolases"/>
    <property type="match status" value="1"/>
</dbReference>
<dbReference type="Pfam" id="PF07969">
    <property type="entry name" value="Amidohydro_3"/>
    <property type="match status" value="1"/>
</dbReference>
<gene>
    <name evidence="2" type="ORF">HNR67_008090</name>
</gene>
<feature type="domain" description="Amidohydrolase 3" evidence="1">
    <location>
        <begin position="88"/>
        <end position="568"/>
    </location>
</feature>
<comment type="caution">
    <text evidence="2">The sequence shown here is derived from an EMBL/GenBank/DDBJ whole genome shotgun (WGS) entry which is preliminary data.</text>
</comment>
<dbReference type="InterPro" id="IPR032466">
    <property type="entry name" value="Metal_Hydrolase"/>
</dbReference>
<dbReference type="Gene3D" id="3.10.310.70">
    <property type="match status" value="1"/>
</dbReference>